<gene>
    <name evidence="2" type="ORF">D3227_22480</name>
</gene>
<feature type="transmembrane region" description="Helical" evidence="1">
    <location>
        <begin position="102"/>
        <end position="120"/>
    </location>
</feature>
<evidence type="ECO:0000313" key="3">
    <source>
        <dbReference type="Proteomes" id="UP000272706"/>
    </source>
</evidence>
<comment type="caution">
    <text evidence="2">The sequence shown here is derived from an EMBL/GenBank/DDBJ whole genome shotgun (WGS) entry which is preliminary data.</text>
</comment>
<accession>A0A3A5KHS3</accession>
<dbReference type="AlphaFoldDB" id="A0A3A5KHS3"/>
<reference evidence="2 3" key="1">
    <citation type="submission" date="2018-09" db="EMBL/GenBank/DDBJ databases">
        <title>Mesorhizobium carmichaelinearum sp. nov. isolated from Carmichaelinea spp. root nodules in New Zealand.</title>
        <authorList>
            <person name="De Meyer S.E."/>
        </authorList>
    </citation>
    <scope>NUCLEOTIDE SEQUENCE [LARGE SCALE GENOMIC DNA]</scope>
    <source>
        <strain evidence="2 3">ICMP19557</strain>
    </source>
</reference>
<dbReference type="EMBL" id="QZWZ01000018">
    <property type="protein sequence ID" value="RJT35075.1"/>
    <property type="molecule type" value="Genomic_DNA"/>
</dbReference>
<feature type="transmembrane region" description="Helical" evidence="1">
    <location>
        <begin position="44"/>
        <end position="64"/>
    </location>
</feature>
<organism evidence="2 3">
    <name type="scientific">Mesorhizobium waimense</name>
    <dbReference type="NCBI Taxonomy" id="1300307"/>
    <lineage>
        <taxon>Bacteria</taxon>
        <taxon>Pseudomonadati</taxon>
        <taxon>Pseudomonadota</taxon>
        <taxon>Alphaproteobacteria</taxon>
        <taxon>Hyphomicrobiales</taxon>
        <taxon>Phyllobacteriaceae</taxon>
        <taxon>Mesorhizobium</taxon>
    </lineage>
</organism>
<evidence type="ECO:0000313" key="2">
    <source>
        <dbReference type="EMBL" id="RJT35075.1"/>
    </source>
</evidence>
<keyword evidence="3" id="KW-1185">Reference proteome</keyword>
<evidence type="ECO:0000256" key="1">
    <source>
        <dbReference type="SAM" id="Phobius"/>
    </source>
</evidence>
<keyword evidence="1" id="KW-1133">Transmembrane helix</keyword>
<keyword evidence="1" id="KW-0472">Membrane</keyword>
<protein>
    <submittedName>
        <fullName evidence="2">Uncharacterized protein</fullName>
    </submittedName>
</protein>
<keyword evidence="1" id="KW-0812">Transmembrane</keyword>
<sequence length="122" mass="13300">MFWLVLAAGAPFGWAISAFRRPQTMFASVDADFLRASRPPGLDLVVSFCLIQSATTAFLAVFAIQRPEMRHAVEALVTLTSTGLLVASLFEYRKSRSRLAKAGAIYGLAAAVFLVVYWLGRA</sequence>
<dbReference type="Proteomes" id="UP000272706">
    <property type="component" value="Unassembled WGS sequence"/>
</dbReference>
<name>A0A3A5KHS3_9HYPH</name>
<proteinExistence type="predicted"/>